<organism evidence="1 2">
    <name type="scientific">Treponema rectale</name>
    <dbReference type="NCBI Taxonomy" id="744512"/>
    <lineage>
        <taxon>Bacteria</taxon>
        <taxon>Pseudomonadati</taxon>
        <taxon>Spirochaetota</taxon>
        <taxon>Spirochaetia</taxon>
        <taxon>Spirochaetales</taxon>
        <taxon>Treponemataceae</taxon>
        <taxon>Treponema</taxon>
    </lineage>
</organism>
<dbReference type="AlphaFoldDB" id="A0A7M1XLV8"/>
<reference evidence="1 2" key="1">
    <citation type="submission" date="2018-08" db="EMBL/GenBank/DDBJ databases">
        <title>The first complete genome of Treponema rectale (CHPAT), a commensal spirochete of the bovine rectum.</title>
        <authorList>
            <person name="Staton G.J."/>
            <person name="Clegg S.R."/>
            <person name="Carter S.D."/>
            <person name="Radford A.D."/>
            <person name="Darby A."/>
            <person name="Hall N."/>
            <person name="Birtles R.J."/>
            <person name="Evans N.J."/>
        </authorList>
    </citation>
    <scope>NUCLEOTIDE SEQUENCE [LARGE SCALE GENOMIC DNA]</scope>
    <source>
        <strain evidence="1 2">CHPA</strain>
    </source>
</reference>
<dbReference type="SUPFAM" id="SSF56219">
    <property type="entry name" value="DNase I-like"/>
    <property type="match status" value="1"/>
</dbReference>
<dbReference type="Proteomes" id="UP000593591">
    <property type="component" value="Chromosome"/>
</dbReference>
<dbReference type="SUPFAM" id="SSF49452">
    <property type="entry name" value="Starch-binding domain-like"/>
    <property type="match status" value="1"/>
</dbReference>
<dbReference type="KEGG" id="trc:DYE49_08755"/>
<dbReference type="Gene3D" id="3.60.10.10">
    <property type="entry name" value="Endonuclease/exonuclease/phosphatase"/>
    <property type="match status" value="1"/>
</dbReference>
<accession>A0A7M1XLV8</accession>
<name>A0A7M1XLV8_9SPIR</name>
<dbReference type="InterPro" id="IPR036691">
    <property type="entry name" value="Endo/exonu/phosph_ase_sf"/>
</dbReference>
<evidence type="ECO:0000313" key="1">
    <source>
        <dbReference type="EMBL" id="QOS40543.1"/>
    </source>
</evidence>
<dbReference type="GO" id="GO:0030246">
    <property type="term" value="F:carbohydrate binding"/>
    <property type="evidence" value="ECO:0007669"/>
    <property type="project" value="InterPro"/>
</dbReference>
<dbReference type="InterPro" id="IPR013784">
    <property type="entry name" value="Carb-bd-like_fold"/>
</dbReference>
<dbReference type="Pfam" id="PF13620">
    <property type="entry name" value="CarboxypepD_reg"/>
    <property type="match status" value="1"/>
</dbReference>
<proteinExistence type="predicted"/>
<gene>
    <name evidence="1" type="ORF">DYE49_08755</name>
</gene>
<evidence type="ECO:0008006" key="3">
    <source>
        <dbReference type="Google" id="ProtNLM"/>
    </source>
</evidence>
<dbReference type="PANTHER" id="PTHR42834">
    <property type="entry name" value="ENDONUCLEASE/EXONUCLEASE/PHOSPHATASE FAMILY PROTEIN (AFU_ORTHOLOGUE AFUA_3G09210)"/>
    <property type="match status" value="1"/>
</dbReference>
<evidence type="ECO:0000313" key="2">
    <source>
        <dbReference type="Proteomes" id="UP000593591"/>
    </source>
</evidence>
<dbReference type="Gene3D" id="2.60.40.1120">
    <property type="entry name" value="Carboxypeptidase-like, regulatory domain"/>
    <property type="match status" value="1"/>
</dbReference>
<dbReference type="EMBL" id="CP031517">
    <property type="protein sequence ID" value="QOS40543.1"/>
    <property type="molecule type" value="Genomic_DNA"/>
</dbReference>
<protein>
    <recommendedName>
        <fullName evidence="3">Endonuclease/exonuclease/phosphatase domain-containing protein</fullName>
    </recommendedName>
</protein>
<dbReference type="PANTHER" id="PTHR42834:SF1">
    <property type="entry name" value="ENDONUCLEASE_EXONUCLEASE_PHOSPHATASE FAMILY PROTEIN (AFU_ORTHOLOGUE AFUA_3G09210)"/>
    <property type="match status" value="1"/>
</dbReference>
<sequence>MEDTPLSIFMLSDTKKIGESMKKLHSSLRRCVLFFLPAVMLATLASCSLLDGNSKTGRYTVKGTITAKEDGTPLEGVEITVEGLSSVTATTSSNGTYTLSGLGKGSVSLKAKKSGYTIIPTYENASEVSSGSTLNIAKAAKAGTVYNADFIAVKGDSVTISDIQGSSLESPMKDESVTVTGVVTMVCHRAPHFKYDTTDQDGSTVPQWLSYDGFFLEALPEDKDLSGNKSNGIFINTHDDAYDATEETHWKEGIPTDLQAGDVVVVSGVVEETRTLDRYGSSDGTLTRTEINAVTVFHKTENNVNLTAAYPDGVLLTYSSAKKNSWLSGHETDGYREARVIKADSDESAPMKDAISVLESVESMVIRIEDPLVVGATYYNLTSVLADGGLTPDNSNSINGYPRTFNEKWQGNVIWENETTGVQDFNEEVLFVDYQAVDWTTFYPITQIGDYLIDSTGARVFRGVMDYTVDGLYMAHPLNNEAACYVTGSSNAQTSSTPYYTRSDTAVITSVTGNTVPNQKWNFDITDSWYYAANSAVAAETSGNGTATSKSVKTTKSVPWRTGSKAASFDANELFTPKWTSESSTTKGNTNLNSLTVAAFNIENYEAQGSSNSKQENVALVIKNNLLYPDVLVIVEMGDDTSTTIHYDNQDNSWAEKDGVVTAVRNFSGIIDVIKKYNGPQYDFMCVDPHEQDSGGKPGVNIRVGIMYNTERVTAKHSGLPSNDYFNTHGGSLDSNGNRDYSTCSALLDESEWPVQTANHHAQGWALAEAEAGVYKGTDGNPHLTQSPCYIHSSYFNNSRRPIIGEFVINNADGTPSDQNFFVVGCHLGSKRGDFPLYGNIQPPLLLSEVKRDGQARTVYDFVNSILGIDENAKVIVGGDMNDFAYSTPQRILKGEIGNQIMWSIVEETMPYVEQFSYTFQGNLQEIDHIFVTKALWDKVGFSLADKTDKNDETWKDYCFIPHINSMFTRNNHVNLSDHDPDLVRIPDVFTIE</sequence>